<feature type="compositionally biased region" description="Polar residues" evidence="1">
    <location>
        <begin position="22"/>
        <end position="44"/>
    </location>
</feature>
<evidence type="ECO:0008006" key="4">
    <source>
        <dbReference type="Google" id="ProtNLM"/>
    </source>
</evidence>
<dbReference type="RefSeq" id="XP_058330371.1">
    <property type="nucleotide sequence ID" value="XM_058474631.1"/>
</dbReference>
<feature type="region of interest" description="Disordered" evidence="1">
    <location>
        <begin position="16"/>
        <end position="63"/>
    </location>
</feature>
<name>A0A9W9P1L9_9EURO</name>
<reference evidence="2" key="2">
    <citation type="journal article" date="2023" name="IMA Fungus">
        <title>Comparative genomic study of the Penicillium genus elucidates a diverse pangenome and 15 lateral gene transfer events.</title>
        <authorList>
            <person name="Petersen C."/>
            <person name="Sorensen T."/>
            <person name="Nielsen M.R."/>
            <person name="Sondergaard T.E."/>
            <person name="Sorensen J.L."/>
            <person name="Fitzpatrick D.A."/>
            <person name="Frisvad J.C."/>
            <person name="Nielsen K.L."/>
        </authorList>
    </citation>
    <scope>NUCLEOTIDE SEQUENCE</scope>
    <source>
        <strain evidence="2">IBT 19713</strain>
    </source>
</reference>
<sequence length="91" mass="9812">MAGFFDFFKFSSSKECEHSSENNTNLTALSNQPNEQSTGQNLQPVNLGASTMRMEPQPEQQQMNLRGGGAGECCCGICAGLACFECCEICC</sequence>
<evidence type="ECO:0000313" key="2">
    <source>
        <dbReference type="EMBL" id="KAJ5232378.1"/>
    </source>
</evidence>
<gene>
    <name evidence="2" type="ORF">N7468_005334</name>
</gene>
<proteinExistence type="predicted"/>
<dbReference type="EMBL" id="JAPQKS010000004">
    <property type="protein sequence ID" value="KAJ5232378.1"/>
    <property type="molecule type" value="Genomic_DNA"/>
</dbReference>
<organism evidence="2 3">
    <name type="scientific">Penicillium chermesinum</name>
    <dbReference type="NCBI Taxonomy" id="63820"/>
    <lineage>
        <taxon>Eukaryota</taxon>
        <taxon>Fungi</taxon>
        <taxon>Dikarya</taxon>
        <taxon>Ascomycota</taxon>
        <taxon>Pezizomycotina</taxon>
        <taxon>Eurotiomycetes</taxon>
        <taxon>Eurotiomycetidae</taxon>
        <taxon>Eurotiales</taxon>
        <taxon>Aspergillaceae</taxon>
        <taxon>Penicillium</taxon>
    </lineage>
</organism>
<keyword evidence="3" id="KW-1185">Reference proteome</keyword>
<protein>
    <recommendedName>
        <fullName evidence="4">Cysteine-rich transmembrane CYSTM domain-containing protein</fullName>
    </recommendedName>
</protein>
<feature type="compositionally biased region" description="Low complexity" evidence="1">
    <location>
        <begin position="54"/>
        <end position="63"/>
    </location>
</feature>
<evidence type="ECO:0000256" key="1">
    <source>
        <dbReference type="SAM" id="MobiDB-lite"/>
    </source>
</evidence>
<dbReference type="GeneID" id="83201934"/>
<dbReference type="Proteomes" id="UP001150941">
    <property type="component" value="Unassembled WGS sequence"/>
</dbReference>
<dbReference type="AlphaFoldDB" id="A0A9W9P1L9"/>
<comment type="caution">
    <text evidence="2">The sequence shown here is derived from an EMBL/GenBank/DDBJ whole genome shotgun (WGS) entry which is preliminary data.</text>
</comment>
<accession>A0A9W9P1L9</accession>
<reference evidence="2" key="1">
    <citation type="submission" date="2022-11" db="EMBL/GenBank/DDBJ databases">
        <authorList>
            <person name="Petersen C."/>
        </authorList>
    </citation>
    <scope>NUCLEOTIDE SEQUENCE</scope>
    <source>
        <strain evidence="2">IBT 19713</strain>
    </source>
</reference>
<evidence type="ECO:0000313" key="3">
    <source>
        <dbReference type="Proteomes" id="UP001150941"/>
    </source>
</evidence>